<dbReference type="RefSeq" id="WP_108917788.1">
    <property type="nucleotide sequence ID" value="NZ_PUIV01000023.1"/>
</dbReference>
<keyword evidence="2" id="KW-1185">Reference proteome</keyword>
<reference evidence="1 2" key="1">
    <citation type="journal article" date="2018" name="Appl. Microbiol. Biotechnol.">
        <title>Co-cultivation of the strictly anaerobic methanogen Methanosarcina barkeri with aerobic methanotrophs in an oxygen-limited membrane bioreactor.</title>
        <authorList>
            <person name="In 't Zandt M.H."/>
            <person name="van den Bosch T.J.M."/>
            <person name="Rijkers R."/>
            <person name="van Kessel M.A.H.J."/>
            <person name="Jetten M.S.M."/>
            <person name="Welte C.U."/>
        </authorList>
    </citation>
    <scope>NUCLEOTIDE SEQUENCE [LARGE SCALE GENOMIC DNA]</scope>
    <source>
        <strain evidence="1 2">DSM 17706</strain>
    </source>
</reference>
<sequence length="161" mass="17973">MVATVATLLWAGSSLHAEGWRLYRNARFGTTAVVPKDWTIGAAPENDDGRVFTSPDRRSEITVYGGYRSFQKEQEIADRLAPGEGETVTYRKQAKDWLAVSGTKGDRIFYRKSILSCRGAIWNTVSIEYPASDKKKFDALVTRVSHSLRPGRADEAPTDCR</sequence>
<dbReference type="EMBL" id="PUIV01000023">
    <property type="protein sequence ID" value="PWB93319.1"/>
    <property type="molecule type" value="Genomic_DNA"/>
</dbReference>
<dbReference type="OrthoDB" id="996425at2"/>
<dbReference type="Proteomes" id="UP000245137">
    <property type="component" value="Unassembled WGS sequence"/>
</dbReference>
<proteinExistence type="predicted"/>
<dbReference type="AlphaFoldDB" id="A0A2U1SNY0"/>
<comment type="caution">
    <text evidence="1">The sequence shown here is derived from an EMBL/GenBank/DDBJ whole genome shotgun (WGS) entry which is preliminary data.</text>
</comment>
<evidence type="ECO:0000313" key="1">
    <source>
        <dbReference type="EMBL" id="PWB93319.1"/>
    </source>
</evidence>
<gene>
    <name evidence="1" type="ORF">C5689_13440</name>
</gene>
<name>A0A2U1SNY0_METSR</name>
<evidence type="ECO:0000313" key="2">
    <source>
        <dbReference type="Proteomes" id="UP000245137"/>
    </source>
</evidence>
<organism evidence="1 2">
    <name type="scientific">Methylosinus sporium</name>
    <dbReference type="NCBI Taxonomy" id="428"/>
    <lineage>
        <taxon>Bacteria</taxon>
        <taxon>Pseudomonadati</taxon>
        <taxon>Pseudomonadota</taxon>
        <taxon>Alphaproteobacteria</taxon>
        <taxon>Hyphomicrobiales</taxon>
        <taxon>Methylocystaceae</taxon>
        <taxon>Methylosinus</taxon>
    </lineage>
</organism>
<protein>
    <submittedName>
        <fullName evidence="1">Uncharacterized protein</fullName>
    </submittedName>
</protein>
<accession>A0A2U1SNY0</accession>